<organism evidence="9 10">
    <name type="scientific">Hallella faecis</name>
    <dbReference type="NCBI Taxonomy" id="2841596"/>
    <lineage>
        <taxon>Bacteria</taxon>
        <taxon>Pseudomonadati</taxon>
        <taxon>Bacteroidota</taxon>
        <taxon>Bacteroidia</taxon>
        <taxon>Bacteroidales</taxon>
        <taxon>Prevotellaceae</taxon>
        <taxon>Hallella</taxon>
    </lineage>
</organism>
<evidence type="ECO:0000256" key="2">
    <source>
        <dbReference type="ARBA" id="ARBA00023125"/>
    </source>
</evidence>
<keyword evidence="7" id="KW-0812">Transmembrane</keyword>
<dbReference type="InterPro" id="IPR018060">
    <property type="entry name" value="HTH_AraC"/>
</dbReference>
<sequence>MFMYQIYTFHHTRATRLQGLICCILPLLMLLLSLGARAIEREPDNGLKLKAKADQYFQNEQFSEALSLYTQALEAAQADEDRQTQLRCLGNIGNVYAYMSDYDRAEHYFKKVYKMAREDRNTDIELKLAINLTQVCCLKGDPQEARQWYKVQMELPYPNTPLNHYYALANKSFIAKTEGSYGPALFYQQQALKLVETGDLGPRYEALAHQEMGDILFRQKQYARAISEYKRSYDIAHKDRDLQGEISVCQDIFVAYRQIGDSATADIYKKRYLELNDSVFGHQRMNAALNGLFDYENRQTTAIIGGLTRCNSWLTVVVGLFVAFGTIIVVLYLKLRRRTHHLLESQRLLVDKNEELMRQNDNVQQLRKQYLKAVEQEVAIAAPSAPMEADATATERPTERHDAIGHDAGTAPAPSAVGLSEEQATRLLEKVNSVLEDVSVISREDFSLAMLAKMVDSNTKYVSMVINDTYGKNFKTYLNEFRIREACRRLSDTAHYGNMTIQAIYEQLGYKTASSFVAAFRKIIGTTPSQYQKWAKEGKQAEG</sequence>
<feature type="repeat" description="TPR" evidence="4">
    <location>
        <begin position="86"/>
        <end position="119"/>
    </location>
</feature>
<dbReference type="Proteomes" id="UP001487296">
    <property type="component" value="Unassembled WGS sequence"/>
</dbReference>
<dbReference type="InterPro" id="IPR009057">
    <property type="entry name" value="Homeodomain-like_sf"/>
</dbReference>
<keyword evidence="4" id="KW-0802">TPR repeat</keyword>
<evidence type="ECO:0000256" key="6">
    <source>
        <dbReference type="SAM" id="MobiDB-lite"/>
    </source>
</evidence>
<keyword evidence="7" id="KW-1133">Transmembrane helix</keyword>
<feature type="transmembrane region" description="Helical" evidence="7">
    <location>
        <begin position="313"/>
        <end position="333"/>
    </location>
</feature>
<accession>A0ABV1FN28</accession>
<dbReference type="InterPro" id="IPR019734">
    <property type="entry name" value="TPR_rpt"/>
</dbReference>
<protein>
    <submittedName>
        <fullName evidence="9">Tetratricopeptide repeat protein</fullName>
    </submittedName>
</protein>
<dbReference type="SUPFAM" id="SSF46689">
    <property type="entry name" value="Homeodomain-like"/>
    <property type="match status" value="1"/>
</dbReference>
<dbReference type="Pfam" id="PF12833">
    <property type="entry name" value="HTH_18"/>
    <property type="match status" value="1"/>
</dbReference>
<gene>
    <name evidence="9" type="ORF">AAAT34_01905</name>
</gene>
<evidence type="ECO:0000256" key="1">
    <source>
        <dbReference type="ARBA" id="ARBA00023015"/>
    </source>
</evidence>
<keyword evidence="10" id="KW-1185">Reference proteome</keyword>
<feature type="coiled-coil region" evidence="5">
    <location>
        <begin position="349"/>
        <end position="376"/>
    </location>
</feature>
<feature type="region of interest" description="Disordered" evidence="6">
    <location>
        <begin position="385"/>
        <end position="416"/>
    </location>
</feature>
<dbReference type="Gene3D" id="1.10.10.60">
    <property type="entry name" value="Homeodomain-like"/>
    <property type="match status" value="2"/>
</dbReference>
<evidence type="ECO:0000313" key="9">
    <source>
        <dbReference type="EMBL" id="MEQ2485807.1"/>
    </source>
</evidence>
<evidence type="ECO:0000256" key="5">
    <source>
        <dbReference type="SAM" id="Coils"/>
    </source>
</evidence>
<dbReference type="PROSITE" id="PS01124">
    <property type="entry name" value="HTH_ARAC_FAMILY_2"/>
    <property type="match status" value="1"/>
</dbReference>
<keyword evidence="2" id="KW-0238">DNA-binding</keyword>
<comment type="caution">
    <text evidence="9">The sequence shown here is derived from an EMBL/GenBank/DDBJ whole genome shotgun (WGS) entry which is preliminary data.</text>
</comment>
<evidence type="ECO:0000256" key="4">
    <source>
        <dbReference type="PROSITE-ProRule" id="PRU00339"/>
    </source>
</evidence>
<dbReference type="SMART" id="SM00028">
    <property type="entry name" value="TPR"/>
    <property type="match status" value="3"/>
</dbReference>
<dbReference type="Gene3D" id="1.25.40.10">
    <property type="entry name" value="Tetratricopeptide repeat domain"/>
    <property type="match status" value="2"/>
</dbReference>
<dbReference type="Pfam" id="PF13424">
    <property type="entry name" value="TPR_12"/>
    <property type="match status" value="1"/>
</dbReference>
<evidence type="ECO:0000313" key="10">
    <source>
        <dbReference type="Proteomes" id="UP001487296"/>
    </source>
</evidence>
<feature type="repeat" description="TPR" evidence="4">
    <location>
        <begin position="206"/>
        <end position="239"/>
    </location>
</feature>
<proteinExistence type="predicted"/>
<dbReference type="RefSeq" id="WP_215758810.1">
    <property type="nucleotide sequence ID" value="NZ_JAHKBE010000003.1"/>
</dbReference>
<feature type="compositionally biased region" description="Basic and acidic residues" evidence="6">
    <location>
        <begin position="396"/>
        <end position="405"/>
    </location>
</feature>
<keyword evidence="1" id="KW-0805">Transcription regulation</keyword>
<evidence type="ECO:0000256" key="7">
    <source>
        <dbReference type="SAM" id="Phobius"/>
    </source>
</evidence>
<dbReference type="PROSITE" id="PS50005">
    <property type="entry name" value="TPR"/>
    <property type="match status" value="2"/>
</dbReference>
<evidence type="ECO:0000259" key="8">
    <source>
        <dbReference type="PROSITE" id="PS01124"/>
    </source>
</evidence>
<keyword evidence="3" id="KW-0804">Transcription</keyword>
<keyword evidence="7" id="KW-0472">Membrane</keyword>
<feature type="domain" description="HTH araC/xylS-type" evidence="8">
    <location>
        <begin position="425"/>
        <end position="534"/>
    </location>
</feature>
<evidence type="ECO:0000256" key="3">
    <source>
        <dbReference type="ARBA" id="ARBA00023163"/>
    </source>
</evidence>
<name>A0ABV1FN28_9BACT</name>
<dbReference type="PANTHER" id="PTHR43280:SF29">
    <property type="entry name" value="ARAC-FAMILY TRANSCRIPTIONAL REGULATOR"/>
    <property type="match status" value="1"/>
</dbReference>
<dbReference type="SMART" id="SM00342">
    <property type="entry name" value="HTH_ARAC"/>
    <property type="match status" value="1"/>
</dbReference>
<dbReference type="InterPro" id="IPR011990">
    <property type="entry name" value="TPR-like_helical_dom_sf"/>
</dbReference>
<keyword evidence="5" id="KW-0175">Coiled coil</keyword>
<reference evidence="9 10" key="1">
    <citation type="submission" date="2024-04" db="EMBL/GenBank/DDBJ databases">
        <title>Human intestinal bacterial collection.</title>
        <authorList>
            <person name="Pauvert C."/>
            <person name="Hitch T.C.A."/>
            <person name="Clavel T."/>
        </authorList>
    </citation>
    <scope>NUCLEOTIDE SEQUENCE [LARGE SCALE GENOMIC DNA]</scope>
    <source>
        <strain evidence="9 10">CLA-AA-H145</strain>
    </source>
</reference>
<dbReference type="PANTHER" id="PTHR43280">
    <property type="entry name" value="ARAC-FAMILY TRANSCRIPTIONAL REGULATOR"/>
    <property type="match status" value="1"/>
</dbReference>
<dbReference type="SUPFAM" id="SSF48452">
    <property type="entry name" value="TPR-like"/>
    <property type="match status" value="2"/>
</dbReference>
<dbReference type="EMBL" id="JBBNFP010000004">
    <property type="protein sequence ID" value="MEQ2485807.1"/>
    <property type="molecule type" value="Genomic_DNA"/>
</dbReference>